<gene>
    <name evidence="2" type="ORF">SAMN05216285_2690</name>
</gene>
<proteinExistence type="predicted"/>
<dbReference type="Proteomes" id="UP000183275">
    <property type="component" value="Unassembled WGS sequence"/>
</dbReference>
<feature type="transmembrane region" description="Helical" evidence="1">
    <location>
        <begin position="7"/>
        <end position="26"/>
    </location>
</feature>
<protein>
    <submittedName>
        <fullName evidence="2">Uncharacterized protein</fullName>
    </submittedName>
</protein>
<feature type="transmembrane region" description="Helical" evidence="1">
    <location>
        <begin position="32"/>
        <end position="51"/>
    </location>
</feature>
<keyword evidence="1" id="KW-1133">Transmembrane helix</keyword>
<keyword evidence="3" id="KW-1185">Reference proteome</keyword>
<organism evidence="2 3">
    <name type="scientific">Natrinema salifodinae</name>
    <dbReference type="NCBI Taxonomy" id="1202768"/>
    <lineage>
        <taxon>Archaea</taxon>
        <taxon>Methanobacteriati</taxon>
        <taxon>Methanobacteriota</taxon>
        <taxon>Stenosarchaea group</taxon>
        <taxon>Halobacteria</taxon>
        <taxon>Halobacteriales</taxon>
        <taxon>Natrialbaceae</taxon>
        <taxon>Natrinema</taxon>
    </lineage>
</organism>
<keyword evidence="1" id="KW-0472">Membrane</keyword>
<evidence type="ECO:0000313" key="3">
    <source>
        <dbReference type="Proteomes" id="UP000183275"/>
    </source>
</evidence>
<evidence type="ECO:0000313" key="2">
    <source>
        <dbReference type="EMBL" id="SEW15122.1"/>
    </source>
</evidence>
<dbReference type="STRING" id="1202768.SAMN05216285_2690"/>
<name>A0A1I0PL69_9EURY</name>
<dbReference type="RefSeq" id="WP_049991414.1">
    <property type="nucleotide sequence ID" value="NZ_FOIS01000003.1"/>
</dbReference>
<dbReference type="AlphaFoldDB" id="A0A1I0PL69"/>
<reference evidence="3" key="1">
    <citation type="submission" date="2016-10" db="EMBL/GenBank/DDBJ databases">
        <authorList>
            <person name="Varghese N."/>
        </authorList>
    </citation>
    <scope>NUCLEOTIDE SEQUENCE [LARGE SCALE GENOMIC DNA]</scope>
    <source>
        <strain evidence="3">CGMCC 1.12284</strain>
    </source>
</reference>
<dbReference type="EMBL" id="FOIS01000003">
    <property type="protein sequence ID" value="SEW15122.1"/>
    <property type="molecule type" value="Genomic_DNA"/>
</dbReference>
<sequence length="64" mass="6392">MERFVQLIVAGGVVLVGALWLVAVAEAWSADWLAGVALALLGAGANVAGIVRELESGAFAVGGE</sequence>
<accession>A0A1I0PL69</accession>
<evidence type="ECO:0000256" key="1">
    <source>
        <dbReference type="SAM" id="Phobius"/>
    </source>
</evidence>
<keyword evidence="1" id="KW-0812">Transmembrane</keyword>